<dbReference type="Pfam" id="PF13263">
    <property type="entry name" value="PHP_C"/>
    <property type="match status" value="1"/>
</dbReference>
<evidence type="ECO:0000313" key="11">
    <source>
        <dbReference type="Proteomes" id="UP000011721"/>
    </source>
</evidence>
<protein>
    <recommendedName>
        <fullName evidence="3 8">Histidinol-phosphatase</fullName>
        <shortName evidence="8">HolPase</shortName>
        <ecNumber evidence="3 8">3.1.3.15</ecNumber>
    </recommendedName>
</protein>
<evidence type="ECO:0000256" key="4">
    <source>
        <dbReference type="ARBA" id="ARBA00022605"/>
    </source>
</evidence>
<dbReference type="InterPro" id="IPR010140">
    <property type="entry name" value="Histidinol_P_phosphatase_HisJ"/>
</dbReference>
<comment type="similarity">
    <text evidence="2 8">Belongs to the PHP hydrolase family. HisK subfamily.</text>
</comment>
<comment type="pathway">
    <text evidence="1 8">Amino-acid biosynthesis; L-histidine biosynthesis; L-histidine from 5-phospho-alpha-D-ribose 1-diphosphate: step 8/9.</text>
</comment>
<dbReference type="GO" id="GO:0005737">
    <property type="term" value="C:cytoplasm"/>
    <property type="evidence" value="ECO:0007669"/>
    <property type="project" value="TreeGrafter"/>
</dbReference>
<dbReference type="InterPro" id="IPR016195">
    <property type="entry name" value="Pol/histidinol_Pase-like"/>
</dbReference>
<dbReference type="Proteomes" id="UP000011721">
    <property type="component" value="Chromosome"/>
</dbReference>
<dbReference type="InterPro" id="IPR004013">
    <property type="entry name" value="PHP_dom"/>
</dbReference>
<keyword evidence="4 8" id="KW-0028">Amino-acid biosynthesis</keyword>
<dbReference type="eggNOG" id="COG1387">
    <property type="taxonomic scope" value="Bacteria"/>
</dbReference>
<reference evidence="11" key="1">
    <citation type="journal article" date="2013" name="Stand. Genomic Sci.">
        <title>Complete genome sequence of Desulfocapsa sulfexigens, a marine deltaproteobacterium specialized in disproportionating inorganic sulfur compounds.</title>
        <authorList>
            <person name="Finster K.W."/>
            <person name="Kjeldsen K.U."/>
            <person name="Kube M."/>
            <person name="Reinhardt R."/>
            <person name="Mussmann M."/>
            <person name="Amann R."/>
            <person name="Schreiber L."/>
        </authorList>
    </citation>
    <scope>NUCLEOTIDE SEQUENCE [LARGE SCALE GENOMIC DNA]</scope>
    <source>
        <strain evidence="11">DSM 10523 / SB164P1</strain>
    </source>
</reference>
<dbReference type="HOGENOM" id="CLU_054611_2_0_7"/>
<evidence type="ECO:0000256" key="3">
    <source>
        <dbReference type="ARBA" id="ARBA00013085"/>
    </source>
</evidence>
<organism evidence="10 11">
    <name type="scientific">Desulfocapsa sulfexigens (strain DSM 10523 / SB164P1)</name>
    <dbReference type="NCBI Taxonomy" id="1167006"/>
    <lineage>
        <taxon>Bacteria</taxon>
        <taxon>Pseudomonadati</taxon>
        <taxon>Thermodesulfobacteriota</taxon>
        <taxon>Desulfobulbia</taxon>
        <taxon>Desulfobulbales</taxon>
        <taxon>Desulfocapsaceae</taxon>
        <taxon>Desulfocapsa</taxon>
    </lineage>
</organism>
<keyword evidence="6 8" id="KW-0368">Histidine biosynthesis</keyword>
<dbReference type="Pfam" id="PF02811">
    <property type="entry name" value="PHP"/>
    <property type="match status" value="1"/>
</dbReference>
<proteinExistence type="inferred from homology"/>
<dbReference type="AlphaFoldDB" id="M1PKG2"/>
<dbReference type="GO" id="GO:0004401">
    <property type="term" value="F:histidinol-phosphatase activity"/>
    <property type="evidence" value="ECO:0007669"/>
    <property type="project" value="UniProtKB-UniRule"/>
</dbReference>
<evidence type="ECO:0000256" key="8">
    <source>
        <dbReference type="RuleBase" id="RU366003"/>
    </source>
</evidence>
<evidence type="ECO:0000256" key="6">
    <source>
        <dbReference type="ARBA" id="ARBA00023102"/>
    </source>
</evidence>
<dbReference type="GO" id="GO:0000105">
    <property type="term" value="P:L-histidine biosynthetic process"/>
    <property type="evidence" value="ECO:0007669"/>
    <property type="project" value="UniProtKB-UniRule"/>
</dbReference>
<feature type="domain" description="PHP" evidence="9">
    <location>
        <begin position="14"/>
        <end position="214"/>
    </location>
</feature>
<gene>
    <name evidence="10" type="ordered locus">UWK_03474</name>
</gene>
<dbReference type="PANTHER" id="PTHR21039">
    <property type="entry name" value="HISTIDINOL PHOSPHATASE-RELATED"/>
    <property type="match status" value="1"/>
</dbReference>
<keyword evidence="5 8" id="KW-0378">Hydrolase</keyword>
<evidence type="ECO:0000259" key="9">
    <source>
        <dbReference type="Pfam" id="PF02811"/>
    </source>
</evidence>
<evidence type="ECO:0000256" key="7">
    <source>
        <dbReference type="ARBA" id="ARBA00049158"/>
    </source>
</evidence>
<evidence type="ECO:0000256" key="5">
    <source>
        <dbReference type="ARBA" id="ARBA00022801"/>
    </source>
</evidence>
<dbReference type="KEGG" id="dsf:UWK_03474"/>
<accession>M1PKG2</accession>
<dbReference type="SUPFAM" id="SSF89550">
    <property type="entry name" value="PHP domain-like"/>
    <property type="match status" value="1"/>
</dbReference>
<dbReference type="OrthoDB" id="9775255at2"/>
<evidence type="ECO:0000313" key="10">
    <source>
        <dbReference type="EMBL" id="AGF79990.1"/>
    </source>
</evidence>
<dbReference type="EC" id="3.1.3.15" evidence="3 8"/>
<name>M1PKG2_DESSD</name>
<dbReference type="CDD" id="cd12110">
    <property type="entry name" value="PHP_HisPPase_Hisj_like"/>
    <property type="match status" value="1"/>
</dbReference>
<dbReference type="RefSeq" id="WP_015405672.1">
    <property type="nucleotide sequence ID" value="NC_020304.1"/>
</dbReference>
<sequence length="265" mass="29982">MTSPLPGELTFHSDGHIHTKYCHHAKGEMEEYVLSGIAAGLDEIVFLEHMEAGVSYFEKTWLTEDDFDLYFSEGQRLQKKFKKRIRISLGVEVGYSPSHGEELLKRLERRNWDRVGVSYHFMPVPEKEHHLNLVSRKESNILAIEAGGCHKILCEYFSTLTEAVEFLPGTVLCHLDAALRFQPGITIDNSYRNQIQKLLGAVKKKGMALEVNTSGFSIRGTPFPAPFIIREALALKIPLLAGSDAHKPEDVGRNFNLLEKYLQTI</sequence>
<dbReference type="UniPathway" id="UPA00031">
    <property type="reaction ID" value="UER00013"/>
</dbReference>
<evidence type="ECO:0000256" key="2">
    <source>
        <dbReference type="ARBA" id="ARBA00009152"/>
    </source>
</evidence>
<dbReference type="Gene3D" id="3.20.20.140">
    <property type="entry name" value="Metal-dependent hydrolases"/>
    <property type="match status" value="1"/>
</dbReference>
<dbReference type="STRING" id="1167006.UWK_03474"/>
<evidence type="ECO:0000256" key="1">
    <source>
        <dbReference type="ARBA" id="ARBA00004970"/>
    </source>
</evidence>
<dbReference type="NCBIfam" id="TIGR01856">
    <property type="entry name" value="hisJ_fam"/>
    <property type="match status" value="1"/>
</dbReference>
<keyword evidence="11" id="KW-1185">Reference proteome</keyword>
<dbReference type="EMBL" id="CP003985">
    <property type="protein sequence ID" value="AGF79990.1"/>
    <property type="molecule type" value="Genomic_DNA"/>
</dbReference>
<dbReference type="PANTHER" id="PTHR21039:SF0">
    <property type="entry name" value="HISTIDINOL-PHOSPHATASE"/>
    <property type="match status" value="1"/>
</dbReference>
<comment type="catalytic activity">
    <reaction evidence="7 8">
        <text>L-histidinol phosphate + H2O = L-histidinol + phosphate</text>
        <dbReference type="Rhea" id="RHEA:14465"/>
        <dbReference type="ChEBI" id="CHEBI:15377"/>
        <dbReference type="ChEBI" id="CHEBI:43474"/>
        <dbReference type="ChEBI" id="CHEBI:57699"/>
        <dbReference type="ChEBI" id="CHEBI:57980"/>
        <dbReference type="EC" id="3.1.3.15"/>
    </reaction>
</comment>